<name>A0ABW4JX11_9HYPH</name>
<accession>A0ABW4JX11</accession>
<reference evidence="2" key="1">
    <citation type="journal article" date="2019" name="Int. J. Syst. Evol. Microbiol.">
        <title>The Global Catalogue of Microorganisms (GCM) 10K type strain sequencing project: providing services to taxonomists for standard genome sequencing and annotation.</title>
        <authorList>
            <consortium name="The Broad Institute Genomics Platform"/>
            <consortium name="The Broad Institute Genome Sequencing Center for Infectious Disease"/>
            <person name="Wu L."/>
            <person name="Ma J."/>
        </authorList>
    </citation>
    <scope>NUCLEOTIDE SEQUENCE [LARGE SCALE GENOMIC DNA]</scope>
    <source>
        <strain evidence="2">JCM 3369</strain>
    </source>
</reference>
<protein>
    <submittedName>
        <fullName evidence="1">Uncharacterized protein</fullName>
    </submittedName>
</protein>
<dbReference type="Proteomes" id="UP001597327">
    <property type="component" value="Unassembled WGS sequence"/>
</dbReference>
<evidence type="ECO:0000313" key="2">
    <source>
        <dbReference type="Proteomes" id="UP001597327"/>
    </source>
</evidence>
<organism evidence="1 2">
    <name type="scientific">Roseibium aestuarii</name>
    <dbReference type="NCBI Taxonomy" id="2600299"/>
    <lineage>
        <taxon>Bacteria</taxon>
        <taxon>Pseudomonadati</taxon>
        <taxon>Pseudomonadota</taxon>
        <taxon>Alphaproteobacteria</taxon>
        <taxon>Hyphomicrobiales</taxon>
        <taxon>Stappiaceae</taxon>
        <taxon>Roseibium</taxon>
    </lineage>
</organism>
<sequence>MLIRPAKIRGPAEGAIRADIISNGLIAELGASVSKASRGVFKLLSSRRIVEKSYSGFEGVFVVRLPGEKPFYVAERLVVQDDRGTSIISVSYNRQLAEKNLKRFMNQTSIRRL</sequence>
<dbReference type="RefSeq" id="WP_149892463.1">
    <property type="nucleotide sequence ID" value="NZ_JBHUFA010000004.1"/>
</dbReference>
<keyword evidence="2" id="KW-1185">Reference proteome</keyword>
<dbReference type="EMBL" id="JBHUFA010000004">
    <property type="protein sequence ID" value="MFD1696690.1"/>
    <property type="molecule type" value="Genomic_DNA"/>
</dbReference>
<evidence type="ECO:0000313" key="1">
    <source>
        <dbReference type="EMBL" id="MFD1696690.1"/>
    </source>
</evidence>
<comment type="caution">
    <text evidence="1">The sequence shown here is derived from an EMBL/GenBank/DDBJ whole genome shotgun (WGS) entry which is preliminary data.</text>
</comment>
<gene>
    <name evidence="1" type="ORF">ACFSC7_14270</name>
</gene>
<proteinExistence type="predicted"/>